<evidence type="ECO:0000313" key="3">
    <source>
        <dbReference type="Proteomes" id="UP000068210"/>
    </source>
</evidence>
<keyword evidence="1" id="KW-0472">Membrane</keyword>
<proteinExistence type="predicted"/>
<evidence type="ECO:0000256" key="1">
    <source>
        <dbReference type="SAM" id="Phobius"/>
    </source>
</evidence>
<dbReference type="STRING" id="1328314.Achr_23790"/>
<dbReference type="Pfam" id="PF19991">
    <property type="entry name" value="HMA_2"/>
    <property type="match status" value="1"/>
</dbReference>
<dbReference type="GeneID" id="61930736"/>
<accession>A0A0C4WMZ2</accession>
<organism evidence="2 3">
    <name type="scientific">Azotobacter chroococcum NCIMB 8003</name>
    <dbReference type="NCBI Taxonomy" id="1328314"/>
    <lineage>
        <taxon>Bacteria</taxon>
        <taxon>Pseudomonadati</taxon>
        <taxon>Pseudomonadota</taxon>
        <taxon>Gammaproteobacteria</taxon>
        <taxon>Pseudomonadales</taxon>
        <taxon>Pseudomonadaceae</taxon>
        <taxon>Azotobacter</taxon>
    </lineage>
</organism>
<keyword evidence="3" id="KW-1185">Reference proteome</keyword>
<keyword evidence="1" id="KW-1133">Transmembrane helix</keyword>
<dbReference type="Proteomes" id="UP000068210">
    <property type="component" value="Chromosome"/>
</dbReference>
<evidence type="ECO:0000313" key="2">
    <source>
        <dbReference type="EMBL" id="AJE21816.1"/>
    </source>
</evidence>
<sequence length="142" mass="15003">MSRIVSALPGRIRIRDRALRDRARLARIEEALSALEGIASLQPNAGAGSLVLHFDAARIAVEVLEAKVDAIIDAELARPHAPRRRSLKMQINRGAKLGMLGSLAASLALAAAGKKGAHAITGGLFVACLGVHLGVHRRSLVR</sequence>
<keyword evidence="1" id="KW-0812">Transmembrane</keyword>
<dbReference type="HOGENOM" id="CLU_149217_0_0_6"/>
<dbReference type="AlphaFoldDB" id="A0A0C4WMZ2"/>
<dbReference type="RefSeq" id="WP_039804615.1">
    <property type="nucleotide sequence ID" value="NZ_CP010415.1"/>
</dbReference>
<name>A0A0C4WMZ2_9GAMM</name>
<reference evidence="2 3" key="1">
    <citation type="journal article" date="2015" name="PLoS ONE">
        <title>Azotobacter Genomes: The Genome of Azotobacter chroococcum NCIMB 8003 (ATCC 4412).</title>
        <authorList>
            <person name="Robson R.L."/>
            <person name="Jones R."/>
            <person name="Robson R.M."/>
            <person name="Schwartz A."/>
            <person name="Richardson T.H."/>
        </authorList>
    </citation>
    <scope>NUCLEOTIDE SEQUENCE [LARGE SCALE GENOMIC DNA]</scope>
    <source>
        <strain evidence="2 3">NCIMB 8003</strain>
    </source>
</reference>
<dbReference type="KEGG" id="acx:Achr_23790"/>
<protein>
    <submittedName>
        <fullName evidence="2">Uncharacterized protein</fullName>
    </submittedName>
</protein>
<dbReference type="EMBL" id="CP010415">
    <property type="protein sequence ID" value="AJE21816.1"/>
    <property type="molecule type" value="Genomic_DNA"/>
</dbReference>
<gene>
    <name evidence="2" type="ORF">Achr_23790</name>
</gene>
<feature type="transmembrane region" description="Helical" evidence="1">
    <location>
        <begin position="94"/>
        <end position="111"/>
    </location>
</feature>
<feature type="transmembrane region" description="Helical" evidence="1">
    <location>
        <begin position="117"/>
        <end position="135"/>
    </location>
</feature>